<evidence type="ECO:0000313" key="9">
    <source>
        <dbReference type="Proteomes" id="UP001058236"/>
    </source>
</evidence>
<feature type="region of interest" description="Disordered" evidence="2">
    <location>
        <begin position="1"/>
        <end position="61"/>
    </location>
</feature>
<sequence>MTRDDRREQLRRERHEQSPLRAYIDPSAGKPSAPPHAPPTEPAQQGPAAASAGRAAAPPGARATGNPLWVNAYASAYPAKLSIGGQLKLPTATASPYSGMWLYVVDEAGTFVHQQEIKRSTGDPTGRYLDNGAWCYGWWAGNSYPADQCFWWSGSSLGGHLKDGTKYYAWIFLTGTDGTSSPGGTTSPLVEAFYTPDIPGAQAGICTCYAQAHRADPVNTATGMFFERFTDASLVGPGVPLALERTYRSDSTATGLLGRGWATPYDARLTVATGKVTYRADDGASFVFTQKSDGTYTAPAGSALKLVKAGSDFTLTAPDHTRRTFSGAGQLTSLVDRAGKGLTLTYASGRLASVKDAAGRTTTFTVGTDGLLTEVALPDAASVTYGYTGGLLTSVTDPAGKTSSYAYDAGQRLSSYTDPAGGTVRNVYDSSGRITSQTDQNGKVTTFTRDGGRESHTTAPDGGVWTDVYSGNVLMSSIDPYGRSVTYDYDRALRPVALTDQRGNTTTMTYDGAGRMLTRKAPSALGYEESWTYDGAGNITGHTDGRGNRTAYAYNASNQLTSTTDPMGGVTRYTHTALGALATVTTPRGKTTTYGYDAAGNRTSVTTPLGNRTTFTYDAAGRVVTRTDPRGHAPGADPAAYTTRYAYDGRGLLRSATDPLGRTTRYEYNGAEQLTSAKDPAGNTTRYVYDDAGNLTRTTDAAGKSVVRTYDTGGRLTSETDAVGNKATYTYDKVGRLLTAVAPRGNVTGGNPAAHTTSYAYDAAGNRTKVTDPAGKATTTTYDTVNRPLVVTDPLGNTTGYAYDANDNVTKVTDALGKTVTSTYDKNNRLTGTTNQLAKTTTYAYDADGQLTGRTSPLGHKTSWTYDDDGRRTTSVDPRGNATGATPAQYATTYGYDPAGNPTTVKDPLGGTAVTAFDAAGNVTGRTDADGRRTTYGYDDLDRLTTVTAPGGAVTAYGYDPVGNLIRRTDANDHATVYGYDDARRLTSVTDPLDRVTSYAYDADSRLTGKTTPRGSTAHTFDPRGLLTKIDYSDTTPDVTFAYDDAGRMTARANARISEDFGYDAVGNLTRTRGFAYTYDAAGQMLTRKYADGNTIAYTYDNDGRTATMKADSTTTTYTWDPAGRLTRSALPNTETEDRTYDRAGRLTAVTSLKGGATVTRTAQTLSAAGLPTRTDITRAGVGTGGWDLTYDDAGRLTSGCYPQPWVVGCAASRTTSYTYDKVGNRLTSTLGAASTSYAYDAADQLTSTTTGATTTPYTYDTEGNRTGAGADTYTYDLAGRISAATVAGSGYAYDHDASGNQVSVSKDGTVANRTQWDPNGPLPILATEYDSAWTLKQSYRYDPLGQPASTRTGAGAVFFYHHDTQGSPVDVTSSNGTLHQRWAYDPYGTRVLNTTAAGAPASTPSYTGARFEASTGDLDLHARQYTPATGRFDRPDPATRPLTTPYVSAYAYADNQPTVLTDPSGLTPVPGDDGNGRVDSLGEGLKVFGNGFVQGLKLPFEFVGDLHDAFTGRNGGAGAFVDTYLPVRPAYRLYRAEYMLRQQGCDALADLYGEAAEELAQQLAVTGIGGLTGWRRAAVSPETAANSIGNLRFGPGGGGSVHYLRGKLSYRTPTTPQLTQLVNPHKGGENCRACAVAVDRLLADGAPSSAPANLGRGADSAITGLYGGKPFLRTTLSGIVRDIKAGGDGARGIVWGFGPGPRDSHVFNVVNVKGDVIFLDGQSGHAKPGVYRNFGLLRTDQ</sequence>
<feature type="domain" description="Teneurin-like YD-shell" evidence="5">
    <location>
        <begin position="485"/>
        <end position="630"/>
    </location>
</feature>
<feature type="compositionally biased region" description="Polar residues" evidence="2">
    <location>
        <begin position="433"/>
        <end position="448"/>
    </location>
</feature>
<dbReference type="InterPro" id="IPR022385">
    <property type="entry name" value="Rhs_assc_core"/>
</dbReference>
<proteinExistence type="predicted"/>
<dbReference type="InterPro" id="IPR056823">
    <property type="entry name" value="TEN-like_YD-shell"/>
</dbReference>
<dbReference type="GeneID" id="97761047"/>
<feature type="region of interest" description="Disordered" evidence="2">
    <location>
        <begin position="433"/>
        <end position="459"/>
    </location>
</feature>
<gene>
    <name evidence="6" type="ORF">DTW94_24285</name>
    <name evidence="7" type="ORF">NLU04_07870</name>
</gene>
<feature type="compositionally biased region" description="Basic and acidic residues" evidence="2">
    <location>
        <begin position="1"/>
        <end position="18"/>
    </location>
</feature>
<dbReference type="PANTHER" id="PTHR32305:SF15">
    <property type="entry name" value="PROTEIN RHSA-RELATED"/>
    <property type="match status" value="1"/>
</dbReference>
<feature type="compositionally biased region" description="Low complexity" evidence="2">
    <location>
        <begin position="42"/>
        <end position="61"/>
    </location>
</feature>
<dbReference type="Proteomes" id="UP001058236">
    <property type="component" value="Chromosome"/>
</dbReference>
<dbReference type="EMBL" id="CP030930">
    <property type="protein sequence ID" value="AXI74035.1"/>
    <property type="molecule type" value="Genomic_DNA"/>
</dbReference>
<evidence type="ECO:0000313" key="8">
    <source>
        <dbReference type="Proteomes" id="UP000253779"/>
    </source>
</evidence>
<evidence type="ECO:0000256" key="1">
    <source>
        <dbReference type="ARBA" id="ARBA00022737"/>
    </source>
</evidence>
<dbReference type="Pfam" id="PF15644">
    <property type="entry name" value="Gln_amidase"/>
    <property type="match status" value="1"/>
</dbReference>
<dbReference type="Gene3D" id="2.180.10.10">
    <property type="entry name" value="RHS repeat-associated core"/>
    <property type="match status" value="5"/>
</dbReference>
<evidence type="ECO:0000256" key="2">
    <source>
        <dbReference type="SAM" id="MobiDB-lite"/>
    </source>
</evidence>
<feature type="domain" description="Teneurin-like YD-shell" evidence="5">
    <location>
        <begin position="932"/>
        <end position="1053"/>
    </location>
</feature>
<keyword evidence="1" id="KW-0677">Repeat</keyword>
<evidence type="ECO:0000259" key="4">
    <source>
        <dbReference type="Pfam" id="PF20148"/>
    </source>
</evidence>
<feature type="compositionally biased region" description="Pro residues" evidence="2">
    <location>
        <begin position="32"/>
        <end position="41"/>
    </location>
</feature>
<dbReference type="Pfam" id="PF20148">
    <property type="entry name" value="DUF6531"/>
    <property type="match status" value="1"/>
</dbReference>
<dbReference type="InterPro" id="IPR031325">
    <property type="entry name" value="RHS_repeat"/>
</dbReference>
<feature type="region of interest" description="Disordered" evidence="2">
    <location>
        <begin position="849"/>
        <end position="888"/>
    </location>
</feature>
<evidence type="ECO:0000259" key="5">
    <source>
        <dbReference type="Pfam" id="PF25023"/>
    </source>
</evidence>
<dbReference type="Pfam" id="PF05593">
    <property type="entry name" value="RHS_repeat"/>
    <property type="match status" value="9"/>
</dbReference>
<evidence type="ECO:0000259" key="3">
    <source>
        <dbReference type="Pfam" id="PF15644"/>
    </source>
</evidence>
<dbReference type="Proteomes" id="UP000253779">
    <property type="component" value="Chromosome"/>
</dbReference>
<dbReference type="EMBL" id="CP101397">
    <property type="protein sequence ID" value="UTR83212.1"/>
    <property type="molecule type" value="Genomic_DNA"/>
</dbReference>
<evidence type="ECO:0000313" key="6">
    <source>
        <dbReference type="EMBL" id="AXI74035.1"/>
    </source>
</evidence>
<dbReference type="RefSeq" id="WP_114932818.1">
    <property type="nucleotide sequence ID" value="NZ_BMSP01000012.1"/>
</dbReference>
<dbReference type="NCBIfam" id="TIGR03696">
    <property type="entry name" value="Rhs_assc_core"/>
    <property type="match status" value="1"/>
</dbReference>
<dbReference type="NCBIfam" id="TIGR01643">
    <property type="entry name" value="YD_repeat_2x"/>
    <property type="match status" value="19"/>
</dbReference>
<name>A0AAD0Q8H9_9ACTN</name>
<reference evidence="7" key="2">
    <citation type="submission" date="2022-07" db="EMBL/GenBank/DDBJ databases">
        <title>Genomic of Streptomyces cavourensis F2.</title>
        <authorList>
            <person name="Hu S."/>
            <person name="Liang W."/>
        </authorList>
    </citation>
    <scope>NUCLEOTIDE SEQUENCE</scope>
    <source>
        <strain evidence="7">F2</strain>
    </source>
</reference>
<dbReference type="InterPro" id="IPR028908">
    <property type="entry name" value="Tox-PL_dom"/>
</dbReference>
<dbReference type="InterPro" id="IPR045351">
    <property type="entry name" value="DUF6531"/>
</dbReference>
<dbReference type="Pfam" id="PF25023">
    <property type="entry name" value="TEN_YD-shell"/>
    <property type="match status" value="3"/>
</dbReference>
<reference evidence="6 8" key="1">
    <citation type="submission" date="2018-07" db="EMBL/GenBank/DDBJ databases">
        <title>Complete genome sequence of soil actinomycete Streptomyces cavourensis tj430.</title>
        <authorList>
            <person name="Wang P."/>
            <person name="Huang Y."/>
        </authorList>
    </citation>
    <scope>NUCLEOTIDE SEQUENCE [LARGE SCALE GENOMIC DNA]</scope>
    <source>
        <strain evidence="6 8">TJ430</strain>
    </source>
</reference>
<feature type="domain" description="Tox-PL" evidence="3">
    <location>
        <begin position="1631"/>
        <end position="1726"/>
    </location>
</feature>
<accession>A0AAD0Q8H9</accession>
<feature type="domain" description="DUF6531" evidence="4">
    <location>
        <begin position="216"/>
        <end position="288"/>
    </location>
</feature>
<dbReference type="InterPro" id="IPR006530">
    <property type="entry name" value="YD"/>
</dbReference>
<organism evidence="6 8">
    <name type="scientific">Streptomyces cavourensis</name>
    <dbReference type="NCBI Taxonomy" id="67258"/>
    <lineage>
        <taxon>Bacteria</taxon>
        <taxon>Bacillati</taxon>
        <taxon>Actinomycetota</taxon>
        <taxon>Actinomycetes</taxon>
        <taxon>Kitasatosporales</taxon>
        <taxon>Streptomycetaceae</taxon>
        <taxon>Streptomyces</taxon>
    </lineage>
</organism>
<dbReference type="InterPro" id="IPR050708">
    <property type="entry name" value="T6SS_VgrG/RHS"/>
</dbReference>
<feature type="domain" description="Teneurin-like YD-shell" evidence="5">
    <location>
        <begin position="1211"/>
        <end position="1458"/>
    </location>
</feature>
<evidence type="ECO:0000313" key="7">
    <source>
        <dbReference type="EMBL" id="UTR83212.1"/>
    </source>
</evidence>
<keyword evidence="9" id="KW-1185">Reference proteome</keyword>
<protein>
    <submittedName>
        <fullName evidence="7">DUF6531 domain-containing protein</fullName>
    </submittedName>
    <submittedName>
        <fullName evidence="6">RHS repeat protein</fullName>
    </submittedName>
</protein>
<dbReference type="PANTHER" id="PTHR32305">
    <property type="match status" value="1"/>
</dbReference>